<sequence>MHKNQAKQEVILKLSEKFVVFGEDQHCTNGLQSEHDCNFTLSPNMIISLFQDDLKAYKTQNQYLNSEIYHLTTLWRKSCEQEQSLIVKVNYFSVKVSSTRNRHIFATVFTLCTDWLI</sequence>
<name>A0A8C1XJB4_CYPCA</name>
<protein>
    <submittedName>
        <fullName evidence="1">Uncharacterized protein</fullName>
    </submittedName>
</protein>
<accession>A0A8C1XJB4</accession>
<reference evidence="1" key="1">
    <citation type="submission" date="2025-08" db="UniProtKB">
        <authorList>
            <consortium name="Ensembl"/>
        </authorList>
    </citation>
    <scope>IDENTIFICATION</scope>
</reference>
<organism evidence="1 2">
    <name type="scientific">Cyprinus carpio</name>
    <name type="common">Common carp</name>
    <dbReference type="NCBI Taxonomy" id="7962"/>
    <lineage>
        <taxon>Eukaryota</taxon>
        <taxon>Metazoa</taxon>
        <taxon>Chordata</taxon>
        <taxon>Craniata</taxon>
        <taxon>Vertebrata</taxon>
        <taxon>Euteleostomi</taxon>
        <taxon>Actinopterygii</taxon>
        <taxon>Neopterygii</taxon>
        <taxon>Teleostei</taxon>
        <taxon>Ostariophysi</taxon>
        <taxon>Cypriniformes</taxon>
        <taxon>Cyprinidae</taxon>
        <taxon>Cyprininae</taxon>
        <taxon>Cyprinus</taxon>
    </lineage>
</organism>
<evidence type="ECO:0000313" key="2">
    <source>
        <dbReference type="Proteomes" id="UP000694700"/>
    </source>
</evidence>
<proteinExistence type="predicted"/>
<dbReference type="Ensembl" id="ENSCCRT00015082661.1">
    <property type="protein sequence ID" value="ENSCCRP00015080046.1"/>
    <property type="gene ID" value="ENSCCRG00015032388.1"/>
</dbReference>
<dbReference type="Proteomes" id="UP000694700">
    <property type="component" value="Unplaced"/>
</dbReference>
<dbReference type="AlphaFoldDB" id="A0A8C1XJB4"/>
<evidence type="ECO:0000313" key="1">
    <source>
        <dbReference type="Ensembl" id="ENSCCRP00015080046.1"/>
    </source>
</evidence>